<proteinExistence type="predicted"/>
<dbReference type="EMBL" id="CM001883">
    <property type="protein sequence ID" value="EOY08061.1"/>
    <property type="molecule type" value="Genomic_DNA"/>
</dbReference>
<keyword evidence="1" id="KW-0472">Membrane</keyword>
<evidence type="ECO:0000313" key="3">
    <source>
        <dbReference type="Proteomes" id="UP000026915"/>
    </source>
</evidence>
<protein>
    <submittedName>
        <fullName evidence="2">Uncharacterized protein isoform 2</fullName>
    </submittedName>
</protein>
<dbReference type="AlphaFoldDB" id="A0A061ETA7"/>
<reference evidence="2 3" key="1">
    <citation type="journal article" date="2013" name="Genome Biol.">
        <title>The genome sequence of the most widely cultivated cacao type and its use to identify candidate genes regulating pod color.</title>
        <authorList>
            <person name="Motamayor J.C."/>
            <person name="Mockaitis K."/>
            <person name="Schmutz J."/>
            <person name="Haiminen N."/>
            <person name="Iii D.L."/>
            <person name="Cornejo O."/>
            <person name="Findley S.D."/>
            <person name="Zheng P."/>
            <person name="Utro F."/>
            <person name="Royaert S."/>
            <person name="Saski C."/>
            <person name="Jenkins J."/>
            <person name="Podicheti R."/>
            <person name="Zhao M."/>
            <person name="Scheffler B.E."/>
            <person name="Stack J.C."/>
            <person name="Feltus F.A."/>
            <person name="Mustiga G.M."/>
            <person name="Amores F."/>
            <person name="Phillips W."/>
            <person name="Marelli J.P."/>
            <person name="May G.D."/>
            <person name="Shapiro H."/>
            <person name="Ma J."/>
            <person name="Bustamante C.D."/>
            <person name="Schnell R.J."/>
            <person name="Main D."/>
            <person name="Gilbert D."/>
            <person name="Parida L."/>
            <person name="Kuhn D.N."/>
        </authorList>
    </citation>
    <scope>NUCLEOTIDE SEQUENCE [LARGE SCALE GENOMIC DNA]</scope>
    <source>
        <strain evidence="3">cv. Matina 1-6</strain>
    </source>
</reference>
<keyword evidence="3" id="KW-1185">Reference proteome</keyword>
<gene>
    <name evidence="2" type="ORF">TCM_022376</name>
</gene>
<evidence type="ECO:0000313" key="2">
    <source>
        <dbReference type="EMBL" id="EOY08061.1"/>
    </source>
</evidence>
<keyword evidence="1" id="KW-1133">Transmembrane helix</keyword>
<evidence type="ECO:0000256" key="1">
    <source>
        <dbReference type="SAM" id="Phobius"/>
    </source>
</evidence>
<feature type="transmembrane region" description="Helical" evidence="1">
    <location>
        <begin position="38"/>
        <end position="57"/>
    </location>
</feature>
<dbReference type="Gramene" id="EOY08061">
    <property type="protein sequence ID" value="EOY08061"/>
    <property type="gene ID" value="TCM_022376"/>
</dbReference>
<feature type="non-terminal residue" evidence="2">
    <location>
        <position position="107"/>
    </location>
</feature>
<keyword evidence="1" id="KW-0812">Transmembrane</keyword>
<accession>A0A061ETA7</accession>
<organism evidence="2 3">
    <name type="scientific">Theobroma cacao</name>
    <name type="common">Cacao</name>
    <name type="synonym">Cocoa</name>
    <dbReference type="NCBI Taxonomy" id="3641"/>
    <lineage>
        <taxon>Eukaryota</taxon>
        <taxon>Viridiplantae</taxon>
        <taxon>Streptophyta</taxon>
        <taxon>Embryophyta</taxon>
        <taxon>Tracheophyta</taxon>
        <taxon>Spermatophyta</taxon>
        <taxon>Magnoliopsida</taxon>
        <taxon>eudicotyledons</taxon>
        <taxon>Gunneridae</taxon>
        <taxon>Pentapetalae</taxon>
        <taxon>rosids</taxon>
        <taxon>malvids</taxon>
        <taxon>Malvales</taxon>
        <taxon>Malvaceae</taxon>
        <taxon>Byttnerioideae</taxon>
        <taxon>Theobroma</taxon>
    </lineage>
</organism>
<name>A0A061ETA7_THECC</name>
<sequence>MVAEEWVVLGMDNGGHGLRQNSEAPNITSYFHLVFDSVYIRLIILYLSSYMFVPRAFRICLNTQKQKIKGIDKVSCSIPWLTQRLPAVLLPALKHKSILSPCLHSLL</sequence>
<dbReference type="HOGENOM" id="CLU_2216783_0_0_1"/>
<dbReference type="Proteomes" id="UP000026915">
    <property type="component" value="Chromosome 5"/>
</dbReference>